<dbReference type="GO" id="GO:0031101">
    <property type="term" value="P:fin regeneration"/>
    <property type="evidence" value="ECO:0007669"/>
    <property type="project" value="Ensembl"/>
</dbReference>
<comment type="function">
    <text evidence="11">Inhibins/activins are involved in regulating a number of diverse functions such as hypothalamic and pituitary hormone secretion, gonadal hormone secretion, germ cell development and maturation, erythroid differentiation, insulin secretion, nerve cell survival, embryonic axial development or bone growth, depending on their subunit composition.</text>
</comment>
<dbReference type="SUPFAM" id="SSF57501">
    <property type="entry name" value="Cystine-knot cytokines"/>
    <property type="match status" value="1"/>
</dbReference>
<feature type="signal peptide" evidence="15">
    <location>
        <begin position="1"/>
        <end position="22"/>
    </location>
</feature>
<dbReference type="InterPro" id="IPR000491">
    <property type="entry name" value="Inhibin_betaA"/>
</dbReference>
<dbReference type="RefSeq" id="XP_010899221.2">
    <property type="nucleotide sequence ID" value="XM_010900919.4"/>
</dbReference>
<dbReference type="AlphaFoldDB" id="A0A3P8XFX1"/>
<accession>A0A3P8XFX1</accession>
<reference evidence="17" key="3">
    <citation type="submission" date="2025-08" db="UniProtKB">
        <authorList>
            <consortium name="Ensembl"/>
        </authorList>
    </citation>
    <scope>IDENTIFICATION</scope>
</reference>
<evidence type="ECO:0000256" key="5">
    <source>
        <dbReference type="ARBA" id="ARBA00022702"/>
    </source>
</evidence>
<sequence length="396" mass="43025">MSPLPLVSGILLLFTHFGGAAGSSPMGGSLTMTQSQMTPEVTECPSCALARLGADDGGEPDVVEAVKRHILNMLHLQERPNVTHPVPRAALLNAIRKLHVGRVAEDGSVQIEDEGRGRSDAADLAETTEIITFAEAGDSPGVVNFILSKEGSKLSLVEQANVWIFLRLAKSNRSRAKVTIRLLQQRQGPDGRDSSVPLFEKALDTRRSGWHTFPVSASVQALLQAGGSTLSLIVSCPLCASAGATPVLVSAGGGREREQSHRPFLMAVVQAGETRRRRKRGLECDGKVRACCKRQFYVNFKDIGWSDWIIAPGGYHANYCEGDCPSHVASITGSSLSFHSTVINQYRIRGYAPFQNIKSCCVPTRLRAMSMLYYNEEQKIVKKDIQNMVVEECGCS</sequence>
<evidence type="ECO:0000256" key="15">
    <source>
        <dbReference type="SAM" id="SignalP"/>
    </source>
</evidence>
<protein>
    <recommendedName>
        <fullName evidence="3">Inhibin beta A chain</fullName>
    </recommendedName>
    <alternativeName>
        <fullName evidence="10">Activin beta-A chain</fullName>
    </alternativeName>
</protein>
<feature type="chain" id="PRO_5018265709" description="Inhibin beta A chain" evidence="15">
    <location>
        <begin position="23"/>
        <end position="396"/>
    </location>
</feature>
<dbReference type="FunCoup" id="A0A3P8XFX1">
    <property type="interactions" value="800"/>
</dbReference>
<dbReference type="Gene3D" id="2.10.90.10">
    <property type="entry name" value="Cystine-knot cytokines"/>
    <property type="match status" value="1"/>
</dbReference>
<dbReference type="GeneID" id="105028288"/>
<dbReference type="CDD" id="cd19404">
    <property type="entry name" value="TGF_beta_INHBA"/>
    <property type="match status" value="1"/>
</dbReference>
<reference evidence="17" key="2">
    <citation type="submission" date="2020-02" db="EMBL/GenBank/DDBJ databases">
        <title>Esox lucius (northern pike) genome, fEsoLuc1, primary haplotype.</title>
        <authorList>
            <person name="Myers G."/>
            <person name="Karagic N."/>
            <person name="Meyer A."/>
            <person name="Pippel M."/>
            <person name="Reichard M."/>
            <person name="Winkler S."/>
            <person name="Tracey A."/>
            <person name="Sims Y."/>
            <person name="Howe K."/>
            <person name="Rhie A."/>
            <person name="Formenti G."/>
            <person name="Durbin R."/>
            <person name="Fedrigo O."/>
            <person name="Jarvis E.D."/>
        </authorList>
    </citation>
    <scope>NUCLEOTIDE SEQUENCE [LARGE SCALE GENOMIC DNA]</scope>
</reference>
<dbReference type="PROSITE" id="PS51362">
    <property type="entry name" value="TGF_BETA_2"/>
    <property type="match status" value="1"/>
</dbReference>
<keyword evidence="4" id="KW-0964">Secreted</keyword>
<evidence type="ECO:0000256" key="13">
    <source>
        <dbReference type="ARBA" id="ARBA00064700"/>
    </source>
</evidence>
<comment type="similarity">
    <text evidence="2 14">Belongs to the TGF-beta family.</text>
</comment>
<dbReference type="KEGG" id="els:105028288"/>
<keyword evidence="7 14" id="KW-0339">Growth factor</keyword>
<name>A0A3P8XFX1_ESOLU</name>
<dbReference type="PROSITE" id="PS00250">
    <property type="entry name" value="TGF_BETA_1"/>
    <property type="match status" value="1"/>
</dbReference>
<comment type="function">
    <text evidence="12">Inhibin A is a dimer of alpha/INHA and beta-A/INHBA that functions as a feedback regulator in the hypothalamic-pituitary-gonadal (HPG) axis. Inhibits the secretion of FSH from the anterior pituitary gland by acting on pituitary gonadotrope cells. Antagonizes activin A by binding to the proteoglycan, betaglycan, and forming a stable complex with and, thereby, sequestering type II activin receptors while excluding type I receptor.</text>
</comment>
<dbReference type="PRINTS" id="PR00670">
    <property type="entry name" value="INHIBINBA"/>
</dbReference>
<evidence type="ECO:0000256" key="1">
    <source>
        <dbReference type="ARBA" id="ARBA00004613"/>
    </source>
</evidence>
<evidence type="ECO:0000256" key="12">
    <source>
        <dbReference type="ARBA" id="ARBA00056675"/>
    </source>
</evidence>
<reference evidence="18" key="1">
    <citation type="journal article" date="2014" name="PLoS ONE">
        <title>The genome and linkage map of the northern pike (Esox lucius): conserved synteny revealed between the salmonid sister group and the Neoteleostei.</title>
        <authorList>
            <person name="Rondeau E.B."/>
            <person name="Minkley D.R."/>
            <person name="Leong J.S."/>
            <person name="Messmer A.M."/>
            <person name="Jantzen J.R."/>
            <person name="von Schalburg K.R."/>
            <person name="Lemon C."/>
            <person name="Bird N.H."/>
            <person name="Koop B.F."/>
        </authorList>
    </citation>
    <scope>NUCLEOTIDE SEQUENCE</scope>
</reference>
<dbReference type="Bgee" id="ENSELUG00000004692">
    <property type="expression patterns" value="Expressed in stomach and 6 other cell types or tissues"/>
</dbReference>
<dbReference type="OMA" id="CCKKHFY"/>
<keyword evidence="6 15" id="KW-0732">Signal</keyword>
<evidence type="ECO:0000256" key="4">
    <source>
        <dbReference type="ARBA" id="ARBA00022525"/>
    </source>
</evidence>
<dbReference type="InterPro" id="IPR015615">
    <property type="entry name" value="TGF-beta-rel"/>
</dbReference>
<dbReference type="InterPro" id="IPR017948">
    <property type="entry name" value="TGFb_CS"/>
</dbReference>
<dbReference type="GO" id="GO:0008083">
    <property type="term" value="F:growth factor activity"/>
    <property type="evidence" value="ECO:0007669"/>
    <property type="project" value="UniProtKB-KW"/>
</dbReference>
<dbReference type="GO" id="GO:0005125">
    <property type="term" value="F:cytokine activity"/>
    <property type="evidence" value="ECO:0007669"/>
    <property type="project" value="TreeGrafter"/>
</dbReference>
<proteinExistence type="inferred from homology"/>
<comment type="subcellular location">
    <subcellularLocation>
        <location evidence="1">Secreted</location>
    </subcellularLocation>
</comment>
<keyword evidence="9" id="KW-0325">Glycoprotein</keyword>
<evidence type="ECO:0000256" key="10">
    <source>
        <dbReference type="ARBA" id="ARBA00032434"/>
    </source>
</evidence>
<dbReference type="GO" id="GO:0005615">
    <property type="term" value="C:extracellular space"/>
    <property type="evidence" value="ECO:0007669"/>
    <property type="project" value="TreeGrafter"/>
</dbReference>
<dbReference type="Ensembl" id="ENSELUT00000013952.3">
    <property type="protein sequence ID" value="ENSELUP00000003485.1"/>
    <property type="gene ID" value="ENSELUG00000004692.3"/>
</dbReference>
<evidence type="ECO:0000256" key="11">
    <source>
        <dbReference type="ARBA" id="ARBA00053188"/>
    </source>
</evidence>
<dbReference type="Gene3D" id="2.60.120.970">
    <property type="match status" value="1"/>
</dbReference>
<organism evidence="17 18">
    <name type="scientific">Esox lucius</name>
    <name type="common">Northern pike</name>
    <dbReference type="NCBI Taxonomy" id="8010"/>
    <lineage>
        <taxon>Eukaryota</taxon>
        <taxon>Metazoa</taxon>
        <taxon>Chordata</taxon>
        <taxon>Craniata</taxon>
        <taxon>Vertebrata</taxon>
        <taxon>Euteleostomi</taxon>
        <taxon>Actinopterygii</taxon>
        <taxon>Neopterygii</taxon>
        <taxon>Teleostei</taxon>
        <taxon>Protacanthopterygii</taxon>
        <taxon>Esociformes</taxon>
        <taxon>Esocidae</taxon>
        <taxon>Esox</taxon>
    </lineage>
</organism>
<dbReference type="GO" id="GO:0031100">
    <property type="term" value="P:animal organ regeneration"/>
    <property type="evidence" value="ECO:0007669"/>
    <property type="project" value="Ensembl"/>
</dbReference>
<dbReference type="SMART" id="SM00204">
    <property type="entry name" value="TGFB"/>
    <property type="match status" value="1"/>
</dbReference>
<evidence type="ECO:0000256" key="14">
    <source>
        <dbReference type="RuleBase" id="RU000354"/>
    </source>
</evidence>
<dbReference type="CTD" id="30072"/>
<evidence type="ECO:0000256" key="9">
    <source>
        <dbReference type="ARBA" id="ARBA00023180"/>
    </source>
</evidence>
<feature type="domain" description="TGF-beta family profile" evidence="16">
    <location>
        <begin position="275"/>
        <end position="396"/>
    </location>
</feature>
<dbReference type="InParanoid" id="A0A3P8XFX1"/>
<dbReference type="STRING" id="8010.ENSELUP00000003485"/>
<dbReference type="GeneTree" id="ENSGT00940000157116"/>
<comment type="subunit">
    <text evidence="13">Dimeric, linked by one or more disulfide bonds. Inhibin A is a dimer of alpha/INHA and beta-A/INHBA. Activin A is a homodimer of beta-A/INHBA. Activin AB is a dimer of beta-A/INHBA and beta-B/INHBB. Interacts with FST and FSTL3; these interactions prevent activin A interaction to its type II receptor. Activin A interacts with ACVR2A. Activin A interacts with BMPR2. Inhibin A interacts with ACVR1; this interaction creates a non-signaling complex (NSC) that inhibits ACVR1-mediated BMP signaling. Inhibin A interacts with ACVR2A.</text>
</comment>
<keyword evidence="18" id="KW-1185">Reference proteome</keyword>
<dbReference type="Pfam" id="PF00688">
    <property type="entry name" value="TGFb_propeptide"/>
    <property type="match status" value="1"/>
</dbReference>
<dbReference type="PANTHER" id="PTHR11848">
    <property type="entry name" value="TGF-BETA FAMILY"/>
    <property type="match status" value="1"/>
</dbReference>
<dbReference type="Proteomes" id="UP000265140">
    <property type="component" value="Chromosome 21"/>
</dbReference>
<dbReference type="OrthoDB" id="6516235at2759"/>
<dbReference type="Pfam" id="PF00019">
    <property type="entry name" value="TGF_beta"/>
    <property type="match status" value="1"/>
</dbReference>
<evidence type="ECO:0000313" key="17">
    <source>
        <dbReference type="Ensembl" id="ENSELUP00000003485.1"/>
    </source>
</evidence>
<evidence type="ECO:0000256" key="7">
    <source>
        <dbReference type="ARBA" id="ARBA00023030"/>
    </source>
</evidence>
<evidence type="ECO:0000259" key="16">
    <source>
        <dbReference type="PROSITE" id="PS51362"/>
    </source>
</evidence>
<dbReference type="PANTHER" id="PTHR11848:SF133">
    <property type="entry name" value="INHIBIN BETA A CHAIN"/>
    <property type="match status" value="1"/>
</dbReference>
<dbReference type="FunFam" id="2.10.90.10:FF:000005">
    <property type="entry name" value="Inhibin beta A chain"/>
    <property type="match status" value="1"/>
</dbReference>
<dbReference type="GO" id="GO:0110021">
    <property type="term" value="P:cardiac muscle myoblast proliferation"/>
    <property type="evidence" value="ECO:0007669"/>
    <property type="project" value="Ensembl"/>
</dbReference>
<keyword evidence="8" id="KW-1015">Disulfide bond</keyword>
<evidence type="ECO:0000256" key="6">
    <source>
        <dbReference type="ARBA" id="ARBA00022729"/>
    </source>
</evidence>
<evidence type="ECO:0000256" key="8">
    <source>
        <dbReference type="ARBA" id="ARBA00023157"/>
    </source>
</evidence>
<evidence type="ECO:0000256" key="2">
    <source>
        <dbReference type="ARBA" id="ARBA00006656"/>
    </source>
</evidence>
<reference evidence="17" key="4">
    <citation type="submission" date="2025-09" db="UniProtKB">
        <authorList>
            <consortium name="Ensembl"/>
        </authorList>
    </citation>
    <scope>IDENTIFICATION</scope>
</reference>
<evidence type="ECO:0000256" key="3">
    <source>
        <dbReference type="ARBA" id="ARBA00014111"/>
    </source>
</evidence>
<keyword evidence="5" id="KW-0372">Hormone</keyword>
<dbReference type="InterPro" id="IPR001111">
    <property type="entry name" value="TGF-b_propeptide"/>
</dbReference>
<evidence type="ECO:0000313" key="18">
    <source>
        <dbReference type="Proteomes" id="UP000265140"/>
    </source>
</evidence>
<dbReference type="GO" id="GO:0005179">
    <property type="term" value="F:hormone activity"/>
    <property type="evidence" value="ECO:0007669"/>
    <property type="project" value="UniProtKB-KW"/>
</dbReference>
<dbReference type="InterPro" id="IPR001839">
    <property type="entry name" value="TGF-b_C"/>
</dbReference>
<dbReference type="InterPro" id="IPR029034">
    <property type="entry name" value="Cystine-knot_cytokine"/>
</dbReference>